<evidence type="ECO:0008006" key="4">
    <source>
        <dbReference type="Google" id="ProtNLM"/>
    </source>
</evidence>
<protein>
    <recommendedName>
        <fullName evidence="4">Protein kinase domain-containing protein</fullName>
    </recommendedName>
</protein>
<comment type="caution">
    <text evidence="2">The sequence shown here is derived from an EMBL/GenBank/DDBJ whole genome shotgun (WGS) entry which is preliminary data.</text>
</comment>
<organism evidence="2 3">
    <name type="scientific">Durusdinium trenchii</name>
    <dbReference type="NCBI Taxonomy" id="1381693"/>
    <lineage>
        <taxon>Eukaryota</taxon>
        <taxon>Sar</taxon>
        <taxon>Alveolata</taxon>
        <taxon>Dinophyceae</taxon>
        <taxon>Suessiales</taxon>
        <taxon>Symbiodiniaceae</taxon>
        <taxon>Durusdinium</taxon>
    </lineage>
</organism>
<accession>A0ABP0RKZ7</accession>
<proteinExistence type="predicted"/>
<reference evidence="2 3" key="1">
    <citation type="submission" date="2024-02" db="EMBL/GenBank/DDBJ databases">
        <authorList>
            <person name="Chen Y."/>
            <person name="Shah S."/>
            <person name="Dougan E. K."/>
            <person name="Thang M."/>
            <person name="Chan C."/>
        </authorList>
    </citation>
    <scope>NUCLEOTIDE SEQUENCE [LARGE SCALE GENOMIC DNA]</scope>
</reference>
<dbReference type="EMBL" id="CAXAMN010026128">
    <property type="protein sequence ID" value="CAK9100765.1"/>
    <property type="molecule type" value="Genomic_DNA"/>
</dbReference>
<evidence type="ECO:0000313" key="1">
    <source>
        <dbReference type="EMBL" id="CAK9100765.1"/>
    </source>
</evidence>
<keyword evidence="3" id="KW-1185">Reference proteome</keyword>
<dbReference type="Proteomes" id="UP001642484">
    <property type="component" value="Unassembled WGS sequence"/>
</dbReference>
<sequence length="106" mass="11826">MADERLHDKAVILREVPSSKTVSGDGWRLVCFISSQVYPSLEVLDRFHATIGQPGCPLARWKDNEIILAEFLYTGACVRSCLKRDTKGARNSALMARSILHCHLAL</sequence>
<dbReference type="EMBL" id="CAXAMN010026140">
    <property type="protein sequence ID" value="CAK9100944.1"/>
    <property type="molecule type" value="Genomic_DNA"/>
</dbReference>
<name>A0ABP0RKZ7_9DINO</name>
<gene>
    <name evidence="1" type="ORF">CCMP2556_LOCUS47567</name>
    <name evidence="2" type="ORF">CCMP2556_LOCUS47633</name>
</gene>
<evidence type="ECO:0000313" key="2">
    <source>
        <dbReference type="EMBL" id="CAK9100944.1"/>
    </source>
</evidence>
<evidence type="ECO:0000313" key="3">
    <source>
        <dbReference type="Proteomes" id="UP001642484"/>
    </source>
</evidence>